<reference evidence="2 4" key="1">
    <citation type="journal article" date="2012" name="Nature">
        <title>Algal genomes reveal evolutionary mosaicism and the fate of nucleomorphs.</title>
        <authorList>
            <consortium name="DOE Joint Genome Institute"/>
            <person name="Curtis B.A."/>
            <person name="Tanifuji G."/>
            <person name="Burki F."/>
            <person name="Gruber A."/>
            <person name="Irimia M."/>
            <person name="Maruyama S."/>
            <person name="Arias M.C."/>
            <person name="Ball S.G."/>
            <person name="Gile G.H."/>
            <person name="Hirakawa Y."/>
            <person name="Hopkins J.F."/>
            <person name="Kuo A."/>
            <person name="Rensing S.A."/>
            <person name="Schmutz J."/>
            <person name="Symeonidi A."/>
            <person name="Elias M."/>
            <person name="Eveleigh R.J."/>
            <person name="Herman E.K."/>
            <person name="Klute M.J."/>
            <person name="Nakayama T."/>
            <person name="Obornik M."/>
            <person name="Reyes-Prieto A."/>
            <person name="Armbrust E.V."/>
            <person name="Aves S.J."/>
            <person name="Beiko R.G."/>
            <person name="Coutinho P."/>
            <person name="Dacks J.B."/>
            <person name="Durnford D.G."/>
            <person name="Fast N.M."/>
            <person name="Green B.R."/>
            <person name="Grisdale C.J."/>
            <person name="Hempel F."/>
            <person name="Henrissat B."/>
            <person name="Hoppner M.P."/>
            <person name="Ishida K."/>
            <person name="Kim E."/>
            <person name="Koreny L."/>
            <person name="Kroth P.G."/>
            <person name="Liu Y."/>
            <person name="Malik S.B."/>
            <person name="Maier U.G."/>
            <person name="McRose D."/>
            <person name="Mock T."/>
            <person name="Neilson J.A."/>
            <person name="Onodera N.T."/>
            <person name="Poole A.M."/>
            <person name="Pritham E.J."/>
            <person name="Richards T.A."/>
            <person name="Rocap G."/>
            <person name="Roy S.W."/>
            <person name="Sarai C."/>
            <person name="Schaack S."/>
            <person name="Shirato S."/>
            <person name="Slamovits C.H."/>
            <person name="Spencer D.F."/>
            <person name="Suzuki S."/>
            <person name="Worden A.Z."/>
            <person name="Zauner S."/>
            <person name="Barry K."/>
            <person name="Bell C."/>
            <person name="Bharti A.K."/>
            <person name="Crow J.A."/>
            <person name="Grimwood J."/>
            <person name="Kramer R."/>
            <person name="Lindquist E."/>
            <person name="Lucas S."/>
            <person name="Salamov A."/>
            <person name="McFadden G.I."/>
            <person name="Lane C.E."/>
            <person name="Keeling P.J."/>
            <person name="Gray M.W."/>
            <person name="Grigoriev I.V."/>
            <person name="Archibald J.M."/>
        </authorList>
    </citation>
    <scope>NUCLEOTIDE SEQUENCE</scope>
    <source>
        <strain evidence="2 4">CCMP2712</strain>
    </source>
</reference>
<gene>
    <name evidence="2" type="ORF">GUITHDRAFT_152565</name>
</gene>
<keyword evidence="4" id="KW-1185">Reference proteome</keyword>
<organism evidence="2">
    <name type="scientific">Guillardia theta (strain CCMP2712)</name>
    <name type="common">Cryptophyte</name>
    <dbReference type="NCBI Taxonomy" id="905079"/>
    <lineage>
        <taxon>Eukaryota</taxon>
        <taxon>Cryptophyceae</taxon>
        <taxon>Pyrenomonadales</taxon>
        <taxon>Geminigeraceae</taxon>
        <taxon>Guillardia</taxon>
    </lineage>
</organism>
<evidence type="ECO:0000313" key="4">
    <source>
        <dbReference type="Proteomes" id="UP000011087"/>
    </source>
</evidence>
<feature type="compositionally biased region" description="Polar residues" evidence="1">
    <location>
        <begin position="54"/>
        <end position="70"/>
    </location>
</feature>
<feature type="region of interest" description="Disordered" evidence="1">
    <location>
        <begin position="99"/>
        <end position="151"/>
    </location>
</feature>
<dbReference type="AlphaFoldDB" id="L1JB81"/>
<evidence type="ECO:0000313" key="3">
    <source>
        <dbReference type="EnsemblProtists" id="EKX45783"/>
    </source>
</evidence>
<feature type="non-terminal residue" evidence="2">
    <location>
        <position position="242"/>
    </location>
</feature>
<accession>L1JB81</accession>
<protein>
    <submittedName>
        <fullName evidence="2 3">Uncharacterized protein</fullName>
    </submittedName>
</protein>
<reference evidence="4" key="2">
    <citation type="submission" date="2012-11" db="EMBL/GenBank/DDBJ databases">
        <authorList>
            <person name="Kuo A."/>
            <person name="Curtis B.A."/>
            <person name="Tanifuji G."/>
            <person name="Burki F."/>
            <person name="Gruber A."/>
            <person name="Irimia M."/>
            <person name="Maruyama S."/>
            <person name="Arias M.C."/>
            <person name="Ball S.G."/>
            <person name="Gile G.H."/>
            <person name="Hirakawa Y."/>
            <person name="Hopkins J.F."/>
            <person name="Rensing S.A."/>
            <person name="Schmutz J."/>
            <person name="Symeonidi A."/>
            <person name="Elias M."/>
            <person name="Eveleigh R.J."/>
            <person name="Herman E.K."/>
            <person name="Klute M.J."/>
            <person name="Nakayama T."/>
            <person name="Obornik M."/>
            <person name="Reyes-Prieto A."/>
            <person name="Armbrust E.V."/>
            <person name="Aves S.J."/>
            <person name="Beiko R.G."/>
            <person name="Coutinho P."/>
            <person name="Dacks J.B."/>
            <person name="Durnford D.G."/>
            <person name="Fast N.M."/>
            <person name="Green B.R."/>
            <person name="Grisdale C."/>
            <person name="Hempe F."/>
            <person name="Henrissat B."/>
            <person name="Hoppner M.P."/>
            <person name="Ishida K.-I."/>
            <person name="Kim E."/>
            <person name="Koreny L."/>
            <person name="Kroth P.G."/>
            <person name="Liu Y."/>
            <person name="Malik S.-B."/>
            <person name="Maier U.G."/>
            <person name="McRose D."/>
            <person name="Mock T."/>
            <person name="Neilson J.A."/>
            <person name="Onodera N.T."/>
            <person name="Poole A.M."/>
            <person name="Pritham E.J."/>
            <person name="Richards T.A."/>
            <person name="Rocap G."/>
            <person name="Roy S.W."/>
            <person name="Sarai C."/>
            <person name="Schaack S."/>
            <person name="Shirato S."/>
            <person name="Slamovits C.H."/>
            <person name="Spencer D.F."/>
            <person name="Suzuki S."/>
            <person name="Worden A.Z."/>
            <person name="Zauner S."/>
            <person name="Barry K."/>
            <person name="Bell C."/>
            <person name="Bharti A.K."/>
            <person name="Crow J.A."/>
            <person name="Grimwood J."/>
            <person name="Kramer R."/>
            <person name="Lindquist E."/>
            <person name="Lucas S."/>
            <person name="Salamov A."/>
            <person name="McFadden G.I."/>
            <person name="Lane C.E."/>
            <person name="Keeling P.J."/>
            <person name="Gray M.W."/>
            <person name="Grigoriev I.V."/>
            <person name="Archibald J.M."/>
        </authorList>
    </citation>
    <scope>NUCLEOTIDE SEQUENCE</scope>
    <source>
        <strain evidence="4">CCMP2712</strain>
    </source>
</reference>
<feature type="region of interest" description="Disordered" evidence="1">
    <location>
        <begin position="45"/>
        <end position="70"/>
    </location>
</feature>
<sequence>MSDLPPLGNPVRMDSAHVLQQLEALKEHLLNQNPDLRVGSMSEMDHRAGGEEGSTANRDQTTGTAGGQEQSSMMVISEDKLRLLIQEYVEARLKEREDCDGENYKARNSEISSGHDFAEMTSMSTESAESHATVQADRAHSPDPDRRPRLGPIHVRAHREKTMFDPELAMSPSPGYRPSTFRVPTMKHDHFVVDSTSSRPSNPNRVYPDALTEVDQNKVEESGCCEVENVSTQDLDEGCMWV</sequence>
<dbReference type="Proteomes" id="UP000011087">
    <property type="component" value="Unassembled WGS sequence"/>
</dbReference>
<feature type="compositionally biased region" description="Basic and acidic residues" evidence="1">
    <location>
        <begin position="99"/>
        <end position="108"/>
    </location>
</feature>
<dbReference type="EMBL" id="JH992997">
    <property type="protein sequence ID" value="EKX45783.1"/>
    <property type="molecule type" value="Genomic_DNA"/>
</dbReference>
<proteinExistence type="predicted"/>
<dbReference type="EnsemblProtists" id="EKX45783">
    <property type="protein sequence ID" value="EKX45783"/>
    <property type="gene ID" value="GUITHDRAFT_152565"/>
</dbReference>
<dbReference type="GeneID" id="17302418"/>
<dbReference type="HOGENOM" id="CLU_1149747_0_0_1"/>
<evidence type="ECO:0000256" key="1">
    <source>
        <dbReference type="SAM" id="MobiDB-lite"/>
    </source>
</evidence>
<dbReference type="PaxDb" id="55529-EKX45783"/>
<reference evidence="3" key="3">
    <citation type="submission" date="2016-03" db="UniProtKB">
        <authorList>
            <consortium name="EnsemblProtists"/>
        </authorList>
    </citation>
    <scope>IDENTIFICATION</scope>
</reference>
<feature type="compositionally biased region" description="Basic and acidic residues" evidence="1">
    <location>
        <begin position="137"/>
        <end position="148"/>
    </location>
</feature>
<name>L1JB81_GUITC</name>
<feature type="compositionally biased region" description="Low complexity" evidence="1">
    <location>
        <begin position="119"/>
        <end position="133"/>
    </location>
</feature>
<dbReference type="RefSeq" id="XP_005832763.1">
    <property type="nucleotide sequence ID" value="XM_005832706.1"/>
</dbReference>
<dbReference type="KEGG" id="gtt:GUITHDRAFT_152565"/>
<evidence type="ECO:0000313" key="2">
    <source>
        <dbReference type="EMBL" id="EKX45783.1"/>
    </source>
</evidence>